<evidence type="ECO:0000313" key="18">
    <source>
        <dbReference type="Proteomes" id="UP000250028"/>
    </source>
</evidence>
<dbReference type="InterPro" id="IPR050396">
    <property type="entry name" value="Glycosyltr_51/Transpeptidase"/>
</dbReference>
<dbReference type="EMBL" id="UESZ01000001">
    <property type="protein sequence ID" value="SSA36271.1"/>
    <property type="molecule type" value="Genomic_DNA"/>
</dbReference>
<evidence type="ECO:0000256" key="11">
    <source>
        <dbReference type="ARBA" id="ARBA00023316"/>
    </source>
</evidence>
<dbReference type="Pfam" id="PF00905">
    <property type="entry name" value="Transpeptidase"/>
    <property type="match status" value="1"/>
</dbReference>
<sequence length="749" mass="79126">MPRNRLSNVLTLLSAFVLVSLAMGMVVAGLALPALGAAGKATTSSIKMFNDLPGDFQMNPLAQQSRILAADNTVIATPYNENRIVVPLSKIAPIMQKAQIAIEDERFYQHGGVDPRGLLRAVASNQLSSSGVQGASTLTQQYVKVALQDQALSSGDTSAAQQQITQTGMAGYVRKLQQLKYAISLEQKYTKDQILDGYLNLVYYGDQVYGIEAAAQHYFSVPASKLTIAESALLAGVVNQPGTTDPINNPKAAIARRNVVLQKMLDQGYINQKQFADAVNTPIEKMLKVKDVSSSCATSKYPYFCDYVTQWLKQQPALGTTVKQREGTLKSGGLTIKTSFNPAYASVLDASIKAKVPVGNSAGVDAAGIIIQPGTGLILASGQNTKYSLKPGAGNTTVNYTTPSGGNGGVQIGSTAKAFAVITALENGYKIDSSINLPSYNGKSGDKGTIPVRAFTHAQFSDACGLSRGDPPWLVGNDVYVPPRLMSLSQALGESVNTAFATLGSGVGVCKIADTMTKVGLVQGADQPLARVPSGIILGSNDVTPLTLANAYATIASGGKYCEPRPVAQILDSNNKAMPLKISPCKQVMSKDVAAATTKVLEAVFDKNGTAENAGLAGGRPAAGKTGTTDNAVQTWFVGYTPSLVTAIWVGSISTNKNYLTDLKIGDTFYKGTIFGGTLAAPIWKTTMDKILKGQPVQQFPEPPDSMYDDPSHKNDPNWVNTGSIIEGKNMRSYSGYSSNDNSTTSSND</sequence>
<keyword evidence="4" id="KW-0645">Protease</keyword>
<feature type="compositionally biased region" description="Low complexity" evidence="14">
    <location>
        <begin position="733"/>
        <end position="749"/>
    </location>
</feature>
<evidence type="ECO:0000256" key="9">
    <source>
        <dbReference type="ARBA" id="ARBA00022984"/>
    </source>
</evidence>
<dbReference type="InterPro" id="IPR023346">
    <property type="entry name" value="Lysozyme-like_dom_sf"/>
</dbReference>
<dbReference type="Proteomes" id="UP000250028">
    <property type="component" value="Unassembled WGS sequence"/>
</dbReference>
<evidence type="ECO:0000256" key="8">
    <source>
        <dbReference type="ARBA" id="ARBA00022960"/>
    </source>
</evidence>
<evidence type="ECO:0000256" key="7">
    <source>
        <dbReference type="ARBA" id="ARBA00022801"/>
    </source>
</evidence>
<dbReference type="GO" id="GO:0006508">
    <property type="term" value="P:proteolysis"/>
    <property type="evidence" value="ECO:0007669"/>
    <property type="project" value="UniProtKB-KW"/>
</dbReference>
<dbReference type="InterPro" id="IPR001264">
    <property type="entry name" value="Glyco_trans_51"/>
</dbReference>
<keyword evidence="8" id="KW-0133">Cell shape</keyword>
<dbReference type="GO" id="GO:0008658">
    <property type="term" value="F:penicillin binding"/>
    <property type="evidence" value="ECO:0007669"/>
    <property type="project" value="InterPro"/>
</dbReference>
<feature type="region of interest" description="Disordered" evidence="14">
    <location>
        <begin position="696"/>
        <end position="749"/>
    </location>
</feature>
<keyword evidence="5" id="KW-0328">Glycosyltransferase</keyword>
<evidence type="ECO:0000313" key="17">
    <source>
        <dbReference type="EMBL" id="SSA36271.1"/>
    </source>
</evidence>
<dbReference type="InterPro" id="IPR036950">
    <property type="entry name" value="PBP_transglycosylase"/>
</dbReference>
<dbReference type="GO" id="GO:0008360">
    <property type="term" value="P:regulation of cell shape"/>
    <property type="evidence" value="ECO:0007669"/>
    <property type="project" value="UniProtKB-KW"/>
</dbReference>
<keyword evidence="11" id="KW-0961">Cell wall biogenesis/degradation</keyword>
<keyword evidence="6" id="KW-0808">Transferase</keyword>
<keyword evidence="18" id="KW-1185">Reference proteome</keyword>
<evidence type="ECO:0000256" key="1">
    <source>
        <dbReference type="ARBA" id="ARBA00007090"/>
    </source>
</evidence>
<dbReference type="SUPFAM" id="SSF56601">
    <property type="entry name" value="beta-lactamase/transpeptidase-like"/>
    <property type="match status" value="1"/>
</dbReference>
<dbReference type="PANTHER" id="PTHR32282:SF33">
    <property type="entry name" value="PEPTIDOGLYCAN GLYCOSYLTRANSFERASE"/>
    <property type="match status" value="1"/>
</dbReference>
<evidence type="ECO:0000256" key="12">
    <source>
        <dbReference type="ARBA" id="ARBA00034000"/>
    </source>
</evidence>
<dbReference type="GO" id="GO:0071555">
    <property type="term" value="P:cell wall organization"/>
    <property type="evidence" value="ECO:0007669"/>
    <property type="project" value="UniProtKB-KW"/>
</dbReference>
<accession>A0A2Y8ZVD9</accession>
<comment type="similarity">
    <text evidence="1">In the C-terminal section; belongs to the transpeptidase family.</text>
</comment>
<dbReference type="OrthoDB" id="9766909at2"/>
<evidence type="ECO:0000256" key="3">
    <source>
        <dbReference type="ARBA" id="ARBA00022645"/>
    </source>
</evidence>
<dbReference type="InterPro" id="IPR012338">
    <property type="entry name" value="Beta-lactam/transpept-like"/>
</dbReference>
<keyword evidence="3 17" id="KW-0121">Carboxypeptidase</keyword>
<evidence type="ECO:0000256" key="5">
    <source>
        <dbReference type="ARBA" id="ARBA00022676"/>
    </source>
</evidence>
<keyword evidence="7" id="KW-0378">Hydrolase</keyword>
<dbReference type="GO" id="GO:0009002">
    <property type="term" value="F:serine-type D-Ala-D-Ala carboxypeptidase activity"/>
    <property type="evidence" value="ECO:0007669"/>
    <property type="project" value="UniProtKB-EC"/>
</dbReference>
<dbReference type="GO" id="GO:0009252">
    <property type="term" value="P:peptidoglycan biosynthetic process"/>
    <property type="evidence" value="ECO:0007669"/>
    <property type="project" value="UniProtKB-KW"/>
</dbReference>
<dbReference type="FunFam" id="1.10.3810.10:FF:000001">
    <property type="entry name" value="Penicillin-binding protein 1A"/>
    <property type="match status" value="1"/>
</dbReference>
<comment type="catalytic activity">
    <reaction evidence="12">
        <text>Preferential cleavage: (Ac)2-L-Lys-D-Ala-|-D-Ala. Also transpeptidation of peptidyl-alanyl moieties that are N-acyl substituents of D-alanine.</text>
        <dbReference type="EC" id="3.4.16.4"/>
    </reaction>
</comment>
<dbReference type="AlphaFoldDB" id="A0A2Y8ZVD9"/>
<dbReference type="InterPro" id="IPR001460">
    <property type="entry name" value="PCN-bd_Tpept"/>
</dbReference>
<name>A0A2Y8ZVD9_9MICO</name>
<evidence type="ECO:0000256" key="4">
    <source>
        <dbReference type="ARBA" id="ARBA00022670"/>
    </source>
</evidence>
<dbReference type="SUPFAM" id="SSF53955">
    <property type="entry name" value="Lysozyme-like"/>
    <property type="match status" value="1"/>
</dbReference>
<dbReference type="RefSeq" id="WP_109688125.1">
    <property type="nucleotide sequence ID" value="NZ_QGDN01000001.1"/>
</dbReference>
<comment type="similarity">
    <text evidence="2">In the N-terminal section; belongs to the glycosyltransferase 51 family.</text>
</comment>
<gene>
    <name evidence="17" type="ORF">SAMN04489750_3662</name>
</gene>
<organism evidence="17 18">
    <name type="scientific">Branchiibius hedensis</name>
    <dbReference type="NCBI Taxonomy" id="672460"/>
    <lineage>
        <taxon>Bacteria</taxon>
        <taxon>Bacillati</taxon>
        <taxon>Actinomycetota</taxon>
        <taxon>Actinomycetes</taxon>
        <taxon>Micrococcales</taxon>
        <taxon>Dermacoccaceae</taxon>
        <taxon>Branchiibius</taxon>
    </lineage>
</organism>
<keyword evidence="10" id="KW-0511">Multifunctional enzyme</keyword>
<dbReference type="PANTHER" id="PTHR32282">
    <property type="entry name" value="BINDING PROTEIN TRANSPEPTIDASE, PUTATIVE-RELATED"/>
    <property type="match status" value="1"/>
</dbReference>
<protein>
    <submittedName>
        <fullName evidence="17">Membrane carboxypeptidase (Penicillin-binding protein)</fullName>
    </submittedName>
</protein>
<dbReference type="Gene3D" id="3.40.710.10">
    <property type="entry name" value="DD-peptidase/beta-lactamase superfamily"/>
    <property type="match status" value="1"/>
</dbReference>
<evidence type="ECO:0000256" key="13">
    <source>
        <dbReference type="ARBA" id="ARBA00049902"/>
    </source>
</evidence>
<dbReference type="GO" id="GO:0008955">
    <property type="term" value="F:peptidoglycan glycosyltransferase activity"/>
    <property type="evidence" value="ECO:0007669"/>
    <property type="project" value="UniProtKB-EC"/>
</dbReference>
<comment type="catalytic activity">
    <reaction evidence="13">
        <text>[GlcNAc-(1-&gt;4)-Mur2Ac(oyl-L-Ala-gamma-D-Glu-L-Lys-D-Ala-D-Ala)](n)-di-trans,octa-cis-undecaprenyl diphosphate + beta-D-GlcNAc-(1-&gt;4)-Mur2Ac(oyl-L-Ala-gamma-D-Glu-L-Lys-D-Ala-D-Ala)-di-trans,octa-cis-undecaprenyl diphosphate = [GlcNAc-(1-&gt;4)-Mur2Ac(oyl-L-Ala-gamma-D-Glu-L-Lys-D-Ala-D-Ala)](n+1)-di-trans,octa-cis-undecaprenyl diphosphate + di-trans,octa-cis-undecaprenyl diphosphate + H(+)</text>
        <dbReference type="Rhea" id="RHEA:23708"/>
        <dbReference type="Rhea" id="RHEA-COMP:9602"/>
        <dbReference type="Rhea" id="RHEA-COMP:9603"/>
        <dbReference type="ChEBI" id="CHEBI:15378"/>
        <dbReference type="ChEBI" id="CHEBI:58405"/>
        <dbReference type="ChEBI" id="CHEBI:60033"/>
        <dbReference type="ChEBI" id="CHEBI:78435"/>
        <dbReference type="EC" id="2.4.99.28"/>
    </reaction>
</comment>
<evidence type="ECO:0000259" key="16">
    <source>
        <dbReference type="Pfam" id="PF00912"/>
    </source>
</evidence>
<reference evidence="18" key="1">
    <citation type="submission" date="2016-10" db="EMBL/GenBank/DDBJ databases">
        <authorList>
            <person name="Varghese N."/>
            <person name="Submissions S."/>
        </authorList>
    </citation>
    <scope>NUCLEOTIDE SEQUENCE [LARGE SCALE GENOMIC DNA]</scope>
    <source>
        <strain evidence="18">DSM 22951</strain>
    </source>
</reference>
<evidence type="ECO:0000259" key="15">
    <source>
        <dbReference type="Pfam" id="PF00905"/>
    </source>
</evidence>
<dbReference type="GO" id="GO:0030288">
    <property type="term" value="C:outer membrane-bounded periplasmic space"/>
    <property type="evidence" value="ECO:0007669"/>
    <property type="project" value="TreeGrafter"/>
</dbReference>
<dbReference type="Gene3D" id="1.10.3810.10">
    <property type="entry name" value="Biosynthetic peptidoglycan transglycosylase-like"/>
    <property type="match status" value="1"/>
</dbReference>
<keyword evidence="9" id="KW-0573">Peptidoglycan synthesis</keyword>
<proteinExistence type="inferred from homology"/>
<evidence type="ECO:0000256" key="14">
    <source>
        <dbReference type="SAM" id="MobiDB-lite"/>
    </source>
</evidence>
<evidence type="ECO:0000256" key="10">
    <source>
        <dbReference type="ARBA" id="ARBA00023268"/>
    </source>
</evidence>
<dbReference type="Pfam" id="PF00912">
    <property type="entry name" value="Transgly"/>
    <property type="match status" value="1"/>
</dbReference>
<evidence type="ECO:0000256" key="2">
    <source>
        <dbReference type="ARBA" id="ARBA00007739"/>
    </source>
</evidence>
<evidence type="ECO:0000256" key="6">
    <source>
        <dbReference type="ARBA" id="ARBA00022679"/>
    </source>
</evidence>
<feature type="domain" description="Penicillin-binding protein transpeptidase" evidence="15">
    <location>
        <begin position="484"/>
        <end position="648"/>
    </location>
</feature>
<feature type="domain" description="Glycosyl transferase family 51" evidence="16">
    <location>
        <begin position="74"/>
        <end position="264"/>
    </location>
</feature>